<dbReference type="RefSeq" id="WP_418160472.1">
    <property type="nucleotide sequence ID" value="NZ_JBBLZC010000016.1"/>
</dbReference>
<keyword evidence="2" id="KW-0456">Lyase</keyword>
<feature type="domain" description="Carboxymuconolactone decarboxylase-like" evidence="1">
    <location>
        <begin position="35"/>
        <end position="118"/>
    </location>
</feature>
<reference evidence="2 3" key="1">
    <citation type="submission" date="2024-01" db="EMBL/GenBank/DDBJ databases">
        <title>Multi-omics insights into the function and evolution of sodium benzoate biodegradation pathways in Benzoatithermus flavus gen. nov., sp. nov. from hot spring.</title>
        <authorList>
            <person name="Hu C.-J."/>
            <person name="Li W.-J."/>
        </authorList>
    </citation>
    <scope>NUCLEOTIDE SEQUENCE [LARGE SCALE GENOMIC DNA]</scope>
    <source>
        <strain evidence="2 3">SYSU G07066</strain>
    </source>
</reference>
<dbReference type="InterPro" id="IPR012788">
    <property type="entry name" value="Decarb_PcaC"/>
</dbReference>
<proteinExistence type="predicted"/>
<dbReference type="EMBL" id="JBBLZC010000016">
    <property type="protein sequence ID" value="MEK0084626.1"/>
    <property type="molecule type" value="Genomic_DNA"/>
</dbReference>
<gene>
    <name evidence="2" type="primary">pcaC</name>
    <name evidence="2" type="ORF">U1T56_15835</name>
</gene>
<dbReference type="NCBIfam" id="TIGR02425">
    <property type="entry name" value="decarb_PcaC"/>
    <property type="match status" value="1"/>
</dbReference>
<dbReference type="Pfam" id="PF02627">
    <property type="entry name" value="CMD"/>
    <property type="match status" value="1"/>
</dbReference>
<dbReference type="Proteomes" id="UP001375743">
    <property type="component" value="Unassembled WGS sequence"/>
</dbReference>
<evidence type="ECO:0000259" key="1">
    <source>
        <dbReference type="Pfam" id="PF02627"/>
    </source>
</evidence>
<dbReference type="InterPro" id="IPR029032">
    <property type="entry name" value="AhpD-like"/>
</dbReference>
<sequence length="134" mass="14650">MPDERYATGMSVRRSVLGDAHVDLAEARKTAFDADFQRFIVEGAWGSVWSRPGLDKRTRSMLVIGLMAALGHEEELAMHIRATRNTGATEEDVKEVLLMVAVYAGVPAANTAIRIAKEVYADLPPAPSPQGEQR</sequence>
<dbReference type="InterPro" id="IPR003779">
    <property type="entry name" value="CMD-like"/>
</dbReference>
<organism evidence="2 3">
    <name type="scientific">Benzoatithermus flavus</name>
    <dbReference type="NCBI Taxonomy" id="3108223"/>
    <lineage>
        <taxon>Bacteria</taxon>
        <taxon>Pseudomonadati</taxon>
        <taxon>Pseudomonadota</taxon>
        <taxon>Alphaproteobacteria</taxon>
        <taxon>Geminicoccales</taxon>
        <taxon>Geminicoccaceae</taxon>
        <taxon>Benzoatithermus</taxon>
    </lineage>
</organism>
<comment type="caution">
    <text evidence="2">The sequence shown here is derived from an EMBL/GenBank/DDBJ whole genome shotgun (WGS) entry which is preliminary data.</text>
</comment>
<dbReference type="GO" id="GO:0047575">
    <property type="term" value="F:4-carboxymuconolactone decarboxylase activity"/>
    <property type="evidence" value="ECO:0007669"/>
    <property type="project" value="UniProtKB-EC"/>
</dbReference>
<keyword evidence="3" id="KW-1185">Reference proteome</keyword>
<accession>A0ABU8XUB5</accession>
<dbReference type="PANTHER" id="PTHR33570:SF2">
    <property type="entry name" value="CARBOXYMUCONOLACTONE DECARBOXYLASE-LIKE DOMAIN-CONTAINING PROTEIN"/>
    <property type="match status" value="1"/>
</dbReference>
<dbReference type="EC" id="4.1.1.44" evidence="2"/>
<dbReference type="Gene3D" id="1.20.1290.10">
    <property type="entry name" value="AhpD-like"/>
    <property type="match status" value="1"/>
</dbReference>
<dbReference type="SUPFAM" id="SSF69118">
    <property type="entry name" value="AhpD-like"/>
    <property type="match status" value="1"/>
</dbReference>
<name>A0ABU8XUB5_9PROT</name>
<dbReference type="PANTHER" id="PTHR33570">
    <property type="entry name" value="4-CARBOXYMUCONOLACTONE DECARBOXYLASE FAMILY PROTEIN"/>
    <property type="match status" value="1"/>
</dbReference>
<evidence type="ECO:0000313" key="2">
    <source>
        <dbReference type="EMBL" id="MEK0084626.1"/>
    </source>
</evidence>
<evidence type="ECO:0000313" key="3">
    <source>
        <dbReference type="Proteomes" id="UP001375743"/>
    </source>
</evidence>
<dbReference type="InterPro" id="IPR052512">
    <property type="entry name" value="4CMD/NDH-1_regulator"/>
</dbReference>
<protein>
    <submittedName>
        <fullName evidence="2">4-carboxymuconolactone decarboxylase</fullName>
        <ecNumber evidence="2">4.1.1.44</ecNumber>
    </submittedName>
</protein>